<dbReference type="InterPro" id="IPR005185">
    <property type="entry name" value="YccF"/>
</dbReference>
<proteinExistence type="inferred from homology"/>
<dbReference type="PANTHER" id="PTHR31503">
    <property type="entry name" value="VACUOLAR CALCIUM ION TRANSPORTER"/>
    <property type="match status" value="1"/>
</dbReference>
<keyword evidence="13" id="KW-1185">Reference proteome</keyword>
<feature type="transmembrane region" description="Helical" evidence="9">
    <location>
        <begin position="816"/>
        <end position="836"/>
    </location>
</feature>
<feature type="region of interest" description="Disordered" evidence="8">
    <location>
        <begin position="1"/>
        <end position="49"/>
    </location>
</feature>
<evidence type="ECO:0000259" key="11">
    <source>
        <dbReference type="Pfam" id="PF03733"/>
    </source>
</evidence>
<feature type="compositionally biased region" description="Acidic residues" evidence="8">
    <location>
        <begin position="590"/>
        <end position="599"/>
    </location>
</feature>
<feature type="compositionally biased region" description="Polar residues" evidence="8">
    <location>
        <begin position="175"/>
        <end position="187"/>
    </location>
</feature>
<accession>A0A1E3PF90</accession>
<keyword evidence="5 9" id="KW-1133">Transmembrane helix</keyword>
<dbReference type="GO" id="GO:0006874">
    <property type="term" value="P:intracellular calcium ion homeostasis"/>
    <property type="evidence" value="ECO:0007669"/>
    <property type="project" value="TreeGrafter"/>
</dbReference>
<feature type="domain" description="Sodium/calcium exchanger membrane region" evidence="10">
    <location>
        <begin position="751"/>
        <end position="866"/>
    </location>
</feature>
<feature type="compositionally biased region" description="Polar residues" evidence="8">
    <location>
        <begin position="134"/>
        <end position="144"/>
    </location>
</feature>
<evidence type="ECO:0000313" key="12">
    <source>
        <dbReference type="EMBL" id="ODQ64096.1"/>
    </source>
</evidence>
<feature type="region of interest" description="Disordered" evidence="8">
    <location>
        <begin position="537"/>
        <end position="604"/>
    </location>
</feature>
<feature type="transmembrane region" description="Helical" evidence="9">
    <location>
        <begin position="749"/>
        <end position="768"/>
    </location>
</feature>
<evidence type="ECO:0000256" key="4">
    <source>
        <dbReference type="ARBA" id="ARBA00022692"/>
    </source>
</evidence>
<evidence type="ECO:0000256" key="7">
    <source>
        <dbReference type="ARBA" id="ARBA00023136"/>
    </source>
</evidence>
<keyword evidence="3" id="KW-0813">Transport</keyword>
<feature type="compositionally biased region" description="Low complexity" evidence="8">
    <location>
        <begin position="188"/>
        <end position="202"/>
    </location>
</feature>
<dbReference type="InterPro" id="IPR004837">
    <property type="entry name" value="NaCa_Exmemb"/>
</dbReference>
<evidence type="ECO:0000256" key="6">
    <source>
        <dbReference type="ARBA" id="ARBA00023065"/>
    </source>
</evidence>
<feature type="transmembrane region" description="Helical" evidence="9">
    <location>
        <begin position="627"/>
        <end position="644"/>
    </location>
</feature>
<feature type="compositionally biased region" description="Low complexity" evidence="8">
    <location>
        <begin position="580"/>
        <end position="589"/>
    </location>
</feature>
<comment type="similarity">
    <text evidence="2">Belongs to the Ca(2+):cation antiporter (CaCA) (TC 2.A.19) family.</text>
</comment>
<feature type="transmembrane region" description="Helical" evidence="9">
    <location>
        <begin position="780"/>
        <end position="804"/>
    </location>
</feature>
<evidence type="ECO:0000313" key="13">
    <source>
        <dbReference type="Proteomes" id="UP000095009"/>
    </source>
</evidence>
<evidence type="ECO:0000256" key="8">
    <source>
        <dbReference type="SAM" id="MobiDB-lite"/>
    </source>
</evidence>
<protein>
    <recommendedName>
        <fullName evidence="14">Sodium/calcium exchanger membrane region domain-containing protein</fullName>
    </recommendedName>
</protein>
<feature type="transmembrane region" description="Helical" evidence="9">
    <location>
        <begin position="918"/>
        <end position="938"/>
    </location>
</feature>
<feature type="transmembrane region" description="Helical" evidence="9">
    <location>
        <begin position="424"/>
        <end position="450"/>
    </location>
</feature>
<dbReference type="Pfam" id="PF01699">
    <property type="entry name" value="Na_Ca_ex"/>
    <property type="match status" value="1"/>
</dbReference>
<feature type="compositionally biased region" description="Low complexity" evidence="8">
    <location>
        <begin position="62"/>
        <end position="72"/>
    </location>
</feature>
<dbReference type="Pfam" id="PF03733">
    <property type="entry name" value="YccF"/>
    <property type="match status" value="1"/>
</dbReference>
<reference evidence="12 13" key="1">
    <citation type="journal article" date="2016" name="Proc. Natl. Acad. Sci. U.S.A.">
        <title>Comparative genomics of biotechnologically important yeasts.</title>
        <authorList>
            <person name="Riley R."/>
            <person name="Haridas S."/>
            <person name="Wolfe K.H."/>
            <person name="Lopes M.R."/>
            <person name="Hittinger C.T."/>
            <person name="Goeker M."/>
            <person name="Salamov A.A."/>
            <person name="Wisecaver J.H."/>
            <person name="Long T.M."/>
            <person name="Calvey C.H."/>
            <person name="Aerts A.L."/>
            <person name="Barry K.W."/>
            <person name="Choi C."/>
            <person name="Clum A."/>
            <person name="Coughlan A.Y."/>
            <person name="Deshpande S."/>
            <person name="Douglass A.P."/>
            <person name="Hanson S.J."/>
            <person name="Klenk H.-P."/>
            <person name="LaButti K.M."/>
            <person name="Lapidus A."/>
            <person name="Lindquist E.A."/>
            <person name="Lipzen A.M."/>
            <person name="Meier-Kolthoff J.P."/>
            <person name="Ohm R.A."/>
            <person name="Otillar R.P."/>
            <person name="Pangilinan J.L."/>
            <person name="Peng Y."/>
            <person name="Rokas A."/>
            <person name="Rosa C.A."/>
            <person name="Scheuner C."/>
            <person name="Sibirny A.A."/>
            <person name="Slot J.C."/>
            <person name="Stielow J.B."/>
            <person name="Sun H."/>
            <person name="Kurtzman C.P."/>
            <person name="Blackwell M."/>
            <person name="Grigoriev I.V."/>
            <person name="Jeffries T.W."/>
        </authorList>
    </citation>
    <scope>NUCLEOTIDE SEQUENCE [LARGE SCALE GENOMIC DNA]</scope>
    <source>
        <strain evidence="12 13">DSM 6958</strain>
    </source>
</reference>
<feature type="region of interest" description="Disordered" evidence="8">
    <location>
        <begin position="513"/>
        <end position="532"/>
    </location>
</feature>
<dbReference type="InterPro" id="IPR004713">
    <property type="entry name" value="CaH_exchang"/>
</dbReference>
<feature type="transmembrane region" description="Helical" evidence="9">
    <location>
        <begin position="650"/>
        <end position="668"/>
    </location>
</feature>
<dbReference type="InterPro" id="IPR044880">
    <property type="entry name" value="NCX_ion-bd_dom_sf"/>
</dbReference>
<feature type="compositionally biased region" description="Polar residues" evidence="8">
    <location>
        <begin position="74"/>
        <end position="93"/>
    </location>
</feature>
<feature type="compositionally biased region" description="Basic and acidic residues" evidence="8">
    <location>
        <begin position="1"/>
        <end position="12"/>
    </location>
</feature>
<dbReference type="GO" id="GO:0012505">
    <property type="term" value="C:endomembrane system"/>
    <property type="evidence" value="ECO:0007669"/>
    <property type="project" value="UniProtKB-SubCell"/>
</dbReference>
<evidence type="ECO:0000256" key="5">
    <source>
        <dbReference type="ARBA" id="ARBA00022989"/>
    </source>
</evidence>
<feature type="compositionally biased region" description="Polar residues" evidence="8">
    <location>
        <begin position="105"/>
        <end position="122"/>
    </location>
</feature>
<dbReference type="OrthoDB" id="16982at2759"/>
<dbReference type="Proteomes" id="UP000095009">
    <property type="component" value="Unassembled WGS sequence"/>
</dbReference>
<feature type="transmembrane region" description="Helical" evidence="9">
    <location>
        <begin position="848"/>
        <end position="868"/>
    </location>
</feature>
<keyword evidence="7 9" id="KW-0472">Membrane</keyword>
<feature type="domain" description="Inner membrane component" evidence="11">
    <location>
        <begin position="421"/>
        <end position="474"/>
    </location>
</feature>
<feature type="compositionally biased region" description="Polar residues" evidence="8">
    <location>
        <begin position="544"/>
        <end position="565"/>
    </location>
</feature>
<feature type="compositionally biased region" description="Polar residues" evidence="8">
    <location>
        <begin position="24"/>
        <end position="43"/>
    </location>
</feature>
<sequence>MSNEQDQNHISEGEPAPEESSPSFTSTNAQSPNEQDTHSSSVETIKPNPLRSALIAESISLPGTPLLSSLGSQEPASSTLPSATKLTNSSTVAPSPLSRPPLQHFPSSSSSLRGQTLTSQAAAKTRGKLKQDNKSANNPSTSVNFPAALRSPKLRSVSSTPKVSQPKPRRGNSLLAGSTSTGAHTPINSNLLTSSNSTASGSRNRKFLYSTDDDEHEIEADFDREYFEGYSDGLKNRLRRLRSKLDSTFANTDEQFKMGGIGSDPVISRKGSQLLQPKSPQIGSTDSVHNWSKTQSISSSHNVYNDNSASVCSSEFFSEPIDSSDKQEEVFENMHRLHEEIEQEEQCEDLSDEHLDNDNSSISSVESFTLRERQDAINITHPFGIRIWKPAVYKKIRSVQRIAEGDIHSAPGKTASWDVWVGNILWTLTFGLILFVLCSTAAFSCVILCFSSSCVEYGRAFWALGKYFLLPFGKFVELKQDENYLDEDEGLGRSISEYERWQAGDLERGKLFFGPTSTNQLSSRRLSQSKRRTPTLEAAGIDNIESQNSRPISDNDSNKTVTYSMDNEARSLRGRHRSSVESSSESDSLLNDENEEGDDNVSVFSDEYEPSRKRRYFGRGQWNLGRIVYYLWFYVAITPVLYFISGICWFLVFLIPMGKVTATLASHLRRHPLALSYKNDSIYYRLNADQINSSILISTYRAAGWKYYKYTVDGTNIFFINLMGLVIFVIADFYILYEGLNYQGFVTDPGVIFMLSMVAVIPLAYFIGQGVASISAQSSMGMGAFINALFSTMVEVFLYCVALSQGKGDLVEGSVIGSILAGILLLPGLSMCAGAIKRKTQRYNPKSAGVSSTMLLFAILGAFAPTIFYNIYGSYELQCSSCDDSAVIGFGNPSCQRCHMFQLPLMFDQLYNTAVKPFSYICAILLFISYVIGLWFTLRTHAALIWQTPTSRELTQ</sequence>
<dbReference type="GO" id="GO:0015369">
    <property type="term" value="F:calcium:proton antiporter activity"/>
    <property type="evidence" value="ECO:0007669"/>
    <property type="project" value="TreeGrafter"/>
</dbReference>
<name>A0A1E3PF90_9ASCO</name>
<evidence type="ECO:0000256" key="1">
    <source>
        <dbReference type="ARBA" id="ARBA00004127"/>
    </source>
</evidence>
<dbReference type="GO" id="GO:0005774">
    <property type="term" value="C:vacuolar membrane"/>
    <property type="evidence" value="ECO:0007669"/>
    <property type="project" value="UniProtKB-ARBA"/>
</dbReference>
<dbReference type="STRING" id="857566.A0A1E3PF90"/>
<evidence type="ECO:0000256" key="3">
    <source>
        <dbReference type="ARBA" id="ARBA00022448"/>
    </source>
</evidence>
<comment type="subcellular location">
    <subcellularLocation>
        <location evidence="1">Endomembrane system</location>
        <topology evidence="1">Multi-pass membrane protein</topology>
    </subcellularLocation>
</comment>
<dbReference type="PANTHER" id="PTHR31503:SF10">
    <property type="entry name" value="VNX1 PROTEIN"/>
    <property type="match status" value="1"/>
</dbReference>
<evidence type="ECO:0000256" key="2">
    <source>
        <dbReference type="ARBA" id="ARBA00008170"/>
    </source>
</evidence>
<keyword evidence="4 9" id="KW-0812">Transmembrane</keyword>
<feature type="non-terminal residue" evidence="12">
    <location>
        <position position="956"/>
    </location>
</feature>
<feature type="transmembrane region" description="Helical" evidence="9">
    <location>
        <begin position="716"/>
        <end position="737"/>
    </location>
</feature>
<dbReference type="AlphaFoldDB" id="A0A1E3PF90"/>
<feature type="region of interest" description="Disordered" evidence="8">
    <location>
        <begin position="62"/>
        <end position="204"/>
    </location>
</feature>
<evidence type="ECO:0000259" key="10">
    <source>
        <dbReference type="Pfam" id="PF01699"/>
    </source>
</evidence>
<evidence type="ECO:0008006" key="14">
    <source>
        <dbReference type="Google" id="ProtNLM"/>
    </source>
</evidence>
<dbReference type="EMBL" id="KV454413">
    <property type="protein sequence ID" value="ODQ64096.1"/>
    <property type="molecule type" value="Genomic_DNA"/>
</dbReference>
<keyword evidence="6" id="KW-0406">Ion transport</keyword>
<gene>
    <name evidence="12" type="ORF">NADFUDRAFT_75568</name>
</gene>
<organism evidence="12 13">
    <name type="scientific">Nadsonia fulvescens var. elongata DSM 6958</name>
    <dbReference type="NCBI Taxonomy" id="857566"/>
    <lineage>
        <taxon>Eukaryota</taxon>
        <taxon>Fungi</taxon>
        <taxon>Dikarya</taxon>
        <taxon>Ascomycota</taxon>
        <taxon>Saccharomycotina</taxon>
        <taxon>Dipodascomycetes</taxon>
        <taxon>Dipodascales</taxon>
        <taxon>Dipodascales incertae sedis</taxon>
        <taxon>Nadsonia</taxon>
    </lineage>
</organism>
<evidence type="ECO:0000256" key="9">
    <source>
        <dbReference type="SAM" id="Phobius"/>
    </source>
</evidence>
<dbReference type="Gene3D" id="1.20.1420.30">
    <property type="entry name" value="NCX, central ion-binding region"/>
    <property type="match status" value="1"/>
</dbReference>